<evidence type="ECO:0000256" key="3">
    <source>
        <dbReference type="ARBA" id="ARBA00022989"/>
    </source>
</evidence>
<evidence type="ECO:0000256" key="1">
    <source>
        <dbReference type="ARBA" id="ARBA00004127"/>
    </source>
</evidence>
<evidence type="ECO:0000313" key="7">
    <source>
        <dbReference type="Proteomes" id="UP001645859"/>
    </source>
</evidence>
<dbReference type="Pfam" id="PF04191">
    <property type="entry name" value="PEMT"/>
    <property type="match status" value="1"/>
</dbReference>
<dbReference type="Proteomes" id="UP001645859">
    <property type="component" value="Unassembled WGS sequence"/>
</dbReference>
<dbReference type="Gene3D" id="1.20.120.1630">
    <property type="match status" value="1"/>
</dbReference>
<comment type="subcellular location">
    <subcellularLocation>
        <location evidence="1">Endomembrane system</location>
        <topology evidence="1">Multi-pass membrane protein</topology>
    </subcellularLocation>
</comment>
<feature type="transmembrane region" description="Helical" evidence="5">
    <location>
        <begin position="111"/>
        <end position="132"/>
    </location>
</feature>
<dbReference type="RefSeq" id="WP_202345792.1">
    <property type="nucleotide sequence ID" value="NZ_BAAAPI010000005.1"/>
</dbReference>
<feature type="transmembrane region" description="Helical" evidence="5">
    <location>
        <begin position="56"/>
        <end position="79"/>
    </location>
</feature>
<protein>
    <submittedName>
        <fullName evidence="6">Isoprenylcysteine carboxylmethyltransferase family protein</fullName>
    </submittedName>
</protein>
<feature type="transmembrane region" description="Helical" evidence="5">
    <location>
        <begin position="196"/>
        <end position="218"/>
    </location>
</feature>
<dbReference type="EMBL" id="QYAC01000008">
    <property type="protein sequence ID" value="MBL3680522.1"/>
    <property type="molecule type" value="Genomic_DNA"/>
</dbReference>
<feature type="transmembrane region" description="Helical" evidence="5">
    <location>
        <begin position="255"/>
        <end position="281"/>
    </location>
</feature>
<evidence type="ECO:0000256" key="5">
    <source>
        <dbReference type="SAM" id="Phobius"/>
    </source>
</evidence>
<reference evidence="6 7" key="1">
    <citation type="submission" date="2018-09" db="EMBL/GenBank/DDBJ databases">
        <title>Comparative genomics of Leucobacter spp.</title>
        <authorList>
            <person name="Reis A.C."/>
            <person name="Kolvenbach B.A."/>
            <person name="Corvini P.F.X."/>
            <person name="Nunes O.C."/>
        </authorList>
    </citation>
    <scope>NUCLEOTIDE SEQUENCE [LARGE SCALE GENOMIC DNA]</scope>
    <source>
        <strain evidence="6 7">TAN 31504</strain>
    </source>
</reference>
<keyword evidence="2 5" id="KW-0812">Transmembrane</keyword>
<feature type="transmembrane region" description="Helical" evidence="5">
    <location>
        <begin position="25"/>
        <end position="44"/>
    </location>
</feature>
<keyword evidence="4 5" id="KW-0472">Membrane</keyword>
<gene>
    <name evidence="6" type="ORF">D3230_14670</name>
</gene>
<keyword evidence="7" id="KW-1185">Reference proteome</keyword>
<sequence>MERGPTPLHDASAPGPWFLRDPRLARAYFGLQAVAGALWWVAVFTSDAVRHATLGALNPVLIFGLDLPLFVLASGAAAAGWRPGAAVSALWTTLVTIGMVAYATATGLAGWGAVLMLAAAIGSIGAALVLWLGRVPSELLLRGPLAGRTDISRTPGARLRRTAAQTSVFWVVFLCVIPLVIAWLESRWGLAGEFGAVWRSAGAVLFGAAGALSVWSAVSLATIGRGTPLPSAATTALVIRGPYRTVRNPMALGSIAQGVAVGMMLSSWLVVIYAIAGAIVWDWLVRPHEERELTERFGDAYRAYQRRVRCWIPQPPRV</sequence>
<comment type="caution">
    <text evidence="6">The sequence shown here is derived from an EMBL/GenBank/DDBJ whole genome shotgun (WGS) entry which is preliminary data.</text>
</comment>
<dbReference type="InterPro" id="IPR007318">
    <property type="entry name" value="Phopholipid_MeTrfase"/>
</dbReference>
<proteinExistence type="predicted"/>
<evidence type="ECO:0000256" key="2">
    <source>
        <dbReference type="ARBA" id="ARBA00022692"/>
    </source>
</evidence>
<organism evidence="6 7">
    <name type="scientific">Leucobacter chromiireducens subsp. solipictus</name>
    <dbReference type="NCBI Taxonomy" id="398235"/>
    <lineage>
        <taxon>Bacteria</taxon>
        <taxon>Bacillati</taxon>
        <taxon>Actinomycetota</taxon>
        <taxon>Actinomycetes</taxon>
        <taxon>Micrococcales</taxon>
        <taxon>Microbacteriaceae</taxon>
        <taxon>Leucobacter</taxon>
    </lineage>
</organism>
<evidence type="ECO:0000256" key="4">
    <source>
        <dbReference type="ARBA" id="ARBA00023136"/>
    </source>
</evidence>
<name>A0ABS1SKJ0_9MICO</name>
<feature type="transmembrane region" description="Helical" evidence="5">
    <location>
        <begin position="85"/>
        <end position="104"/>
    </location>
</feature>
<keyword evidence="3 5" id="KW-1133">Transmembrane helix</keyword>
<evidence type="ECO:0000313" key="6">
    <source>
        <dbReference type="EMBL" id="MBL3680522.1"/>
    </source>
</evidence>
<feature type="transmembrane region" description="Helical" evidence="5">
    <location>
        <begin position="167"/>
        <end position="184"/>
    </location>
</feature>
<accession>A0ABS1SKJ0</accession>